<dbReference type="InterPro" id="IPR001763">
    <property type="entry name" value="Rhodanese-like_dom"/>
</dbReference>
<proteinExistence type="predicted"/>
<comment type="caution">
    <text evidence="3">The sequence shown here is derived from an EMBL/GenBank/DDBJ whole genome shotgun (WGS) entry which is preliminary data.</text>
</comment>
<name>A0ABS0L073_9BACT</name>
<dbReference type="CDD" id="cd00158">
    <property type="entry name" value="RHOD"/>
    <property type="match status" value="1"/>
</dbReference>
<feature type="signal peptide" evidence="1">
    <location>
        <begin position="1"/>
        <end position="21"/>
    </location>
</feature>
<dbReference type="SUPFAM" id="SSF52821">
    <property type="entry name" value="Rhodanese/Cell cycle control phosphatase"/>
    <property type="match status" value="1"/>
</dbReference>
<evidence type="ECO:0000256" key="1">
    <source>
        <dbReference type="SAM" id="SignalP"/>
    </source>
</evidence>
<dbReference type="Pfam" id="PF00581">
    <property type="entry name" value="Rhodanese"/>
    <property type="match status" value="1"/>
</dbReference>
<dbReference type="RefSeq" id="WP_196954537.1">
    <property type="nucleotide sequence ID" value="NZ_JADWYK010000004.1"/>
</dbReference>
<evidence type="ECO:0000313" key="3">
    <source>
        <dbReference type="EMBL" id="MBG8553509.1"/>
    </source>
</evidence>
<dbReference type="PANTHER" id="PTHR43031:SF16">
    <property type="entry name" value="OXIDOREDUCTASE"/>
    <property type="match status" value="1"/>
</dbReference>
<gene>
    <name evidence="3" type="ORF">I5L79_08125</name>
</gene>
<reference evidence="3 4" key="1">
    <citation type="submission" date="2020-11" db="EMBL/GenBank/DDBJ databases">
        <title>Hymenobacter sp.</title>
        <authorList>
            <person name="Kim M.K."/>
        </authorList>
    </citation>
    <scope>NUCLEOTIDE SEQUENCE [LARGE SCALE GENOMIC DNA]</scope>
    <source>
        <strain evidence="3 4">BT594</strain>
    </source>
</reference>
<dbReference type="InterPro" id="IPR036873">
    <property type="entry name" value="Rhodanese-like_dom_sf"/>
</dbReference>
<dbReference type="PROSITE" id="PS50206">
    <property type="entry name" value="RHODANESE_3"/>
    <property type="match status" value="1"/>
</dbReference>
<dbReference type="PANTHER" id="PTHR43031">
    <property type="entry name" value="FAD-DEPENDENT OXIDOREDUCTASE"/>
    <property type="match status" value="1"/>
</dbReference>
<dbReference type="SMART" id="SM00450">
    <property type="entry name" value="RHOD"/>
    <property type="match status" value="1"/>
</dbReference>
<dbReference type="InterPro" id="IPR050229">
    <property type="entry name" value="GlpE_sulfurtransferase"/>
</dbReference>
<evidence type="ECO:0000259" key="2">
    <source>
        <dbReference type="PROSITE" id="PS50206"/>
    </source>
</evidence>
<keyword evidence="1" id="KW-0732">Signal</keyword>
<dbReference type="Proteomes" id="UP000601099">
    <property type="component" value="Unassembled WGS sequence"/>
</dbReference>
<feature type="chain" id="PRO_5046265889" evidence="1">
    <location>
        <begin position="22"/>
        <end position="131"/>
    </location>
</feature>
<evidence type="ECO:0000313" key="4">
    <source>
        <dbReference type="Proteomes" id="UP000601099"/>
    </source>
</evidence>
<accession>A0ABS0L073</accession>
<dbReference type="EMBL" id="JADWYK010000004">
    <property type="protein sequence ID" value="MBG8553509.1"/>
    <property type="molecule type" value="Genomic_DNA"/>
</dbReference>
<organism evidence="3 4">
    <name type="scientific">Hymenobacter guriensis</name>
    <dbReference type="NCBI Taxonomy" id="2793065"/>
    <lineage>
        <taxon>Bacteria</taxon>
        <taxon>Pseudomonadati</taxon>
        <taxon>Bacteroidota</taxon>
        <taxon>Cytophagia</taxon>
        <taxon>Cytophagales</taxon>
        <taxon>Hymenobacteraceae</taxon>
        <taxon>Hymenobacter</taxon>
    </lineage>
</organism>
<protein>
    <submittedName>
        <fullName evidence="3">Rhodanese-like domain-containing protein</fullName>
    </submittedName>
</protein>
<keyword evidence="4" id="KW-1185">Reference proteome</keyword>
<dbReference type="Gene3D" id="3.40.250.10">
    <property type="entry name" value="Rhodanese-like domain"/>
    <property type="match status" value="1"/>
</dbReference>
<sequence>MKLLRVGLLWALSAFLTGALAQAPTPPPPDVTPAKAAKLIRKQQVVVLDVRTPEEYAASHLAGARNVNFKAADFAQQVATLDTTKTYLLYCASGNRSSKAAVVLRQQGVRKVVNAGALKDLQAAKPRLRVE</sequence>
<feature type="domain" description="Rhodanese" evidence="2">
    <location>
        <begin position="41"/>
        <end position="130"/>
    </location>
</feature>